<dbReference type="Proteomes" id="UP001302126">
    <property type="component" value="Unassembled WGS sequence"/>
</dbReference>
<feature type="non-terminal residue" evidence="1">
    <location>
        <position position="92"/>
    </location>
</feature>
<dbReference type="EMBL" id="MU864351">
    <property type="protein sequence ID" value="KAK4193397.1"/>
    <property type="molecule type" value="Genomic_DNA"/>
</dbReference>
<evidence type="ECO:0000313" key="2">
    <source>
        <dbReference type="Proteomes" id="UP001302126"/>
    </source>
</evidence>
<protein>
    <submittedName>
        <fullName evidence="1">Uncharacterized protein</fullName>
    </submittedName>
</protein>
<dbReference type="AlphaFoldDB" id="A0AAN6X781"/>
<name>A0AAN6X781_9PEZI</name>
<accession>A0AAN6X781</accession>
<evidence type="ECO:0000313" key="1">
    <source>
        <dbReference type="EMBL" id="KAK4193397.1"/>
    </source>
</evidence>
<comment type="caution">
    <text evidence="1">The sequence shown here is derived from an EMBL/GenBank/DDBJ whole genome shotgun (WGS) entry which is preliminary data.</text>
</comment>
<reference evidence="1" key="1">
    <citation type="journal article" date="2023" name="Mol. Phylogenet. Evol.">
        <title>Genome-scale phylogeny and comparative genomics of the fungal order Sordariales.</title>
        <authorList>
            <person name="Hensen N."/>
            <person name="Bonometti L."/>
            <person name="Westerberg I."/>
            <person name="Brannstrom I.O."/>
            <person name="Guillou S."/>
            <person name="Cros-Aarteil S."/>
            <person name="Calhoun S."/>
            <person name="Haridas S."/>
            <person name="Kuo A."/>
            <person name="Mondo S."/>
            <person name="Pangilinan J."/>
            <person name="Riley R."/>
            <person name="LaButti K."/>
            <person name="Andreopoulos B."/>
            <person name="Lipzen A."/>
            <person name="Chen C."/>
            <person name="Yan M."/>
            <person name="Daum C."/>
            <person name="Ng V."/>
            <person name="Clum A."/>
            <person name="Steindorff A."/>
            <person name="Ohm R.A."/>
            <person name="Martin F."/>
            <person name="Silar P."/>
            <person name="Natvig D.O."/>
            <person name="Lalanne C."/>
            <person name="Gautier V."/>
            <person name="Ament-Velasquez S.L."/>
            <person name="Kruys A."/>
            <person name="Hutchinson M.I."/>
            <person name="Powell A.J."/>
            <person name="Barry K."/>
            <person name="Miller A.N."/>
            <person name="Grigoriev I.V."/>
            <person name="Debuchy R."/>
            <person name="Gladieux P."/>
            <person name="Hiltunen Thoren M."/>
            <person name="Johannesson H."/>
        </authorList>
    </citation>
    <scope>NUCLEOTIDE SEQUENCE</scope>
    <source>
        <strain evidence="1">PSN309</strain>
    </source>
</reference>
<gene>
    <name evidence="1" type="ORF">QBC35DRAFT_481466</name>
</gene>
<sequence length="92" mass="10415">MFHFANYQNKYPSCYPAWPFRPDGSKRPPAALQCWPHATTCNQPGKKGWGGNMPVFYTTKSCPNKKTGVPEIRVSYSVFWERDGFLDAASGH</sequence>
<proteinExistence type="predicted"/>
<reference evidence="1" key="2">
    <citation type="submission" date="2023-05" db="EMBL/GenBank/DDBJ databases">
        <authorList>
            <consortium name="Lawrence Berkeley National Laboratory"/>
            <person name="Steindorff A."/>
            <person name="Hensen N."/>
            <person name="Bonometti L."/>
            <person name="Westerberg I."/>
            <person name="Brannstrom I.O."/>
            <person name="Guillou S."/>
            <person name="Cros-Aarteil S."/>
            <person name="Calhoun S."/>
            <person name="Haridas S."/>
            <person name="Kuo A."/>
            <person name="Mondo S."/>
            <person name="Pangilinan J."/>
            <person name="Riley R."/>
            <person name="Labutti K."/>
            <person name="Andreopoulos B."/>
            <person name="Lipzen A."/>
            <person name="Chen C."/>
            <person name="Yanf M."/>
            <person name="Daum C."/>
            <person name="Ng V."/>
            <person name="Clum A."/>
            <person name="Ohm R."/>
            <person name="Martin F."/>
            <person name="Silar P."/>
            <person name="Natvig D."/>
            <person name="Lalanne C."/>
            <person name="Gautier V."/>
            <person name="Ament-Velasquez S.L."/>
            <person name="Kruys A."/>
            <person name="Hutchinson M.I."/>
            <person name="Powell A.J."/>
            <person name="Barry K."/>
            <person name="Miller A.N."/>
            <person name="Grigoriev I.V."/>
            <person name="Debuchy R."/>
            <person name="Gladieux P."/>
            <person name="Thoren M.H."/>
            <person name="Johannesson H."/>
        </authorList>
    </citation>
    <scope>NUCLEOTIDE SEQUENCE</scope>
    <source>
        <strain evidence="1">PSN309</strain>
    </source>
</reference>
<keyword evidence="2" id="KW-1185">Reference proteome</keyword>
<organism evidence="1 2">
    <name type="scientific">Podospora australis</name>
    <dbReference type="NCBI Taxonomy" id="1536484"/>
    <lineage>
        <taxon>Eukaryota</taxon>
        <taxon>Fungi</taxon>
        <taxon>Dikarya</taxon>
        <taxon>Ascomycota</taxon>
        <taxon>Pezizomycotina</taxon>
        <taxon>Sordariomycetes</taxon>
        <taxon>Sordariomycetidae</taxon>
        <taxon>Sordariales</taxon>
        <taxon>Podosporaceae</taxon>
        <taxon>Podospora</taxon>
    </lineage>
</organism>